<keyword evidence="2" id="KW-1185">Reference proteome</keyword>
<proteinExistence type="predicted"/>
<reference evidence="1" key="1">
    <citation type="submission" date="2012-10" db="EMBL/GenBank/DDBJ databases">
        <authorList>
            <person name="Harkins D.M."/>
            <person name="Durkin A.S."/>
            <person name="Brinkac L.M."/>
            <person name="Haft D.H."/>
            <person name="Selengut J.D."/>
            <person name="Sanka R."/>
            <person name="DePew J."/>
            <person name="Purushe J."/>
            <person name="Matthias M.A."/>
            <person name="Vinetz J.M."/>
            <person name="Sutton G.G."/>
            <person name="Nierman W.C."/>
            <person name="Fouts D.E."/>
        </authorList>
    </citation>
    <scope>NUCLEOTIDE SEQUENCE [LARGE SCALE GENOMIC DNA]</scope>
    <source>
        <strain evidence="1">MOR084</strain>
    </source>
</reference>
<evidence type="ECO:0000313" key="2">
    <source>
        <dbReference type="Proteomes" id="UP000006329"/>
    </source>
</evidence>
<name>A0A0E2BM63_9LEPT</name>
<dbReference type="Proteomes" id="UP000006329">
    <property type="component" value="Unassembled WGS sequence"/>
</dbReference>
<accession>A0A0E2BM63</accession>
<comment type="caution">
    <text evidence="1">The sequence shown here is derived from an EMBL/GenBank/DDBJ whole genome shotgun (WGS) entry which is preliminary data.</text>
</comment>
<organism evidence="1 2">
    <name type="scientific">Leptospira santarosai str. MOR084</name>
    <dbReference type="NCBI Taxonomy" id="1049984"/>
    <lineage>
        <taxon>Bacteria</taxon>
        <taxon>Pseudomonadati</taxon>
        <taxon>Spirochaetota</taxon>
        <taxon>Spirochaetia</taxon>
        <taxon>Leptospirales</taxon>
        <taxon>Leptospiraceae</taxon>
        <taxon>Leptospira</taxon>
    </lineage>
</organism>
<gene>
    <name evidence="1" type="ORF">LEP1GSC179_0842</name>
</gene>
<dbReference type="AlphaFoldDB" id="A0A0E2BM63"/>
<dbReference type="EMBL" id="AHON02000073">
    <property type="protein sequence ID" value="EKO32375.1"/>
    <property type="molecule type" value="Genomic_DNA"/>
</dbReference>
<evidence type="ECO:0000313" key="1">
    <source>
        <dbReference type="EMBL" id="EKO32375.1"/>
    </source>
</evidence>
<protein>
    <submittedName>
        <fullName evidence="1">Uncharacterized protein</fullName>
    </submittedName>
</protein>
<sequence>MFLKCEEFYRRSGELKYSSILNLRSFLKSYLKNTLSLLKISIPVILRYF</sequence>